<accession>A0A0C2MKQ8</accession>
<protein>
    <submittedName>
        <fullName evidence="1">Protein ZBED8</fullName>
    </submittedName>
</protein>
<comment type="caution">
    <text evidence="1">The sequence shown here is derived from an EMBL/GenBank/DDBJ whole genome shotgun (WGS) entry which is preliminary data.</text>
</comment>
<dbReference type="PANTHER" id="PTHR45913">
    <property type="entry name" value="EPM2A-INTERACTING PROTEIN 1"/>
    <property type="match status" value="1"/>
</dbReference>
<dbReference type="PANTHER" id="PTHR45913:SF22">
    <property type="entry name" value="SCAN BOX DOMAIN-CONTAINING PROTEIN"/>
    <property type="match status" value="1"/>
</dbReference>
<evidence type="ECO:0000313" key="2">
    <source>
        <dbReference type="Proteomes" id="UP000031668"/>
    </source>
</evidence>
<keyword evidence="2" id="KW-1185">Reference proteome</keyword>
<dbReference type="Proteomes" id="UP000031668">
    <property type="component" value="Unassembled WGS sequence"/>
</dbReference>
<sequence length="141" mass="16184">MKPHTKADELLLSTAKYIVGVMIGEEYVKKLNGIYISLDAVFRRIADIFADILDQMIQEMKSSTLPIFGIQLDESTDVENGSQLLMYGRYIYDSVFKTRFSSVNVWTQLLSHEIYMKKFVHFYKSIKSHGKISVACAQMVL</sequence>
<dbReference type="EMBL" id="JWZT01005098">
    <property type="protein sequence ID" value="KII62156.1"/>
    <property type="molecule type" value="Genomic_DNA"/>
</dbReference>
<name>A0A0C2MKQ8_THEKT</name>
<dbReference type="OrthoDB" id="10060419at2759"/>
<organism evidence="1 2">
    <name type="scientific">Thelohanellus kitauei</name>
    <name type="common">Myxosporean</name>
    <dbReference type="NCBI Taxonomy" id="669202"/>
    <lineage>
        <taxon>Eukaryota</taxon>
        <taxon>Metazoa</taxon>
        <taxon>Cnidaria</taxon>
        <taxon>Myxozoa</taxon>
        <taxon>Myxosporea</taxon>
        <taxon>Bivalvulida</taxon>
        <taxon>Platysporina</taxon>
        <taxon>Myxobolidae</taxon>
        <taxon>Thelohanellus</taxon>
    </lineage>
</organism>
<proteinExistence type="predicted"/>
<reference evidence="1 2" key="1">
    <citation type="journal article" date="2014" name="Genome Biol. Evol.">
        <title>The genome of the myxosporean Thelohanellus kitauei shows adaptations to nutrient acquisition within its fish host.</title>
        <authorList>
            <person name="Yang Y."/>
            <person name="Xiong J."/>
            <person name="Zhou Z."/>
            <person name="Huo F."/>
            <person name="Miao W."/>
            <person name="Ran C."/>
            <person name="Liu Y."/>
            <person name="Zhang J."/>
            <person name="Feng J."/>
            <person name="Wang M."/>
            <person name="Wang M."/>
            <person name="Wang L."/>
            <person name="Yao B."/>
        </authorList>
    </citation>
    <scope>NUCLEOTIDE SEQUENCE [LARGE SCALE GENOMIC DNA]</scope>
    <source>
        <strain evidence="1">Wuqing</strain>
    </source>
</reference>
<dbReference type="AlphaFoldDB" id="A0A0C2MKQ8"/>
<gene>
    <name evidence="1" type="ORF">RF11_07074</name>
</gene>
<evidence type="ECO:0000313" key="1">
    <source>
        <dbReference type="EMBL" id="KII62156.1"/>
    </source>
</evidence>